<dbReference type="Pfam" id="PF00574">
    <property type="entry name" value="CLP_protease"/>
    <property type="match status" value="1"/>
</dbReference>
<dbReference type="GO" id="GO:0004252">
    <property type="term" value="F:serine-type endopeptidase activity"/>
    <property type="evidence" value="ECO:0007669"/>
    <property type="project" value="InterPro"/>
</dbReference>
<comment type="similarity">
    <text evidence="1 6">Belongs to the peptidase S14 family.</text>
</comment>
<feature type="compositionally biased region" description="Acidic residues" evidence="7">
    <location>
        <begin position="362"/>
        <end position="375"/>
    </location>
</feature>
<evidence type="ECO:0000256" key="7">
    <source>
        <dbReference type="SAM" id="MobiDB-lite"/>
    </source>
</evidence>
<keyword evidence="9" id="KW-1185">Reference proteome</keyword>
<dbReference type="AlphaFoldDB" id="A0A9J6QQI0"/>
<organism evidence="8 9">
    <name type="scientific">Hominibacterium faecale</name>
    <dbReference type="NCBI Taxonomy" id="2839743"/>
    <lineage>
        <taxon>Bacteria</taxon>
        <taxon>Bacillati</taxon>
        <taxon>Bacillota</taxon>
        <taxon>Clostridia</taxon>
        <taxon>Peptostreptococcales</taxon>
        <taxon>Anaerovoracaceae</taxon>
        <taxon>Hominibacterium</taxon>
    </lineage>
</organism>
<dbReference type="PRINTS" id="PR00127">
    <property type="entry name" value="CLPPROTEASEP"/>
</dbReference>
<dbReference type="GO" id="GO:0009368">
    <property type="term" value="C:endopeptidase Clp complex"/>
    <property type="evidence" value="ECO:0007669"/>
    <property type="project" value="TreeGrafter"/>
</dbReference>
<evidence type="ECO:0000313" key="9">
    <source>
        <dbReference type="Proteomes" id="UP001065549"/>
    </source>
</evidence>
<dbReference type="SUPFAM" id="SSF52096">
    <property type="entry name" value="ClpP/crotonase"/>
    <property type="match status" value="1"/>
</dbReference>
<dbReference type="GO" id="GO:0006515">
    <property type="term" value="P:protein quality control for misfolded or incompletely synthesized proteins"/>
    <property type="evidence" value="ECO:0007669"/>
    <property type="project" value="TreeGrafter"/>
</dbReference>
<dbReference type="Proteomes" id="UP001065549">
    <property type="component" value="Unassembled WGS sequence"/>
</dbReference>
<dbReference type="Gene3D" id="3.90.226.10">
    <property type="entry name" value="2-enoyl-CoA Hydratase, Chain A, domain 1"/>
    <property type="match status" value="1"/>
</dbReference>
<evidence type="ECO:0000256" key="5">
    <source>
        <dbReference type="ARBA" id="ARBA00022825"/>
    </source>
</evidence>
<keyword evidence="2" id="KW-0963">Cytoplasm</keyword>
<name>A0A9J6QQI0_9FIRM</name>
<evidence type="ECO:0000256" key="2">
    <source>
        <dbReference type="ARBA" id="ARBA00022490"/>
    </source>
</evidence>
<dbReference type="RefSeq" id="WP_269478446.1">
    <property type="nucleotide sequence ID" value="NZ_JAOSHN010000002.1"/>
</dbReference>
<keyword evidence="5" id="KW-0720">Serine protease</keyword>
<evidence type="ECO:0000256" key="4">
    <source>
        <dbReference type="ARBA" id="ARBA00022801"/>
    </source>
</evidence>
<evidence type="ECO:0000313" key="8">
    <source>
        <dbReference type="EMBL" id="MCU7378133.1"/>
    </source>
</evidence>
<evidence type="ECO:0000256" key="1">
    <source>
        <dbReference type="ARBA" id="ARBA00007039"/>
    </source>
</evidence>
<dbReference type="InterPro" id="IPR001907">
    <property type="entry name" value="ClpP"/>
</dbReference>
<dbReference type="CDD" id="cd07016">
    <property type="entry name" value="S14_ClpP_1"/>
    <property type="match status" value="1"/>
</dbReference>
<dbReference type="PANTHER" id="PTHR10381:SF70">
    <property type="entry name" value="ATP-DEPENDENT CLP PROTEASE PROTEOLYTIC SUBUNIT"/>
    <property type="match status" value="1"/>
</dbReference>
<feature type="compositionally biased region" description="Polar residues" evidence="7">
    <location>
        <begin position="350"/>
        <end position="359"/>
    </location>
</feature>
<evidence type="ECO:0000256" key="6">
    <source>
        <dbReference type="RuleBase" id="RU003567"/>
    </source>
</evidence>
<proteinExistence type="inferred from homology"/>
<dbReference type="InterPro" id="IPR029045">
    <property type="entry name" value="ClpP/crotonase-like_dom_sf"/>
</dbReference>
<reference evidence="8" key="1">
    <citation type="submission" date="2022-09" db="EMBL/GenBank/DDBJ databases">
        <title>Culturomic study of gut microbiota in children with autism spectrum disorder.</title>
        <authorList>
            <person name="Efimov B.A."/>
            <person name="Chaplin A.V."/>
            <person name="Sokolova S.R."/>
            <person name="Pikina A.P."/>
            <person name="Korzhanova M."/>
            <person name="Belova V."/>
            <person name="Korostin D."/>
        </authorList>
    </citation>
    <scope>NUCLEOTIDE SEQUENCE</scope>
    <source>
        <strain evidence="8">ASD5510</strain>
    </source>
</reference>
<dbReference type="InterPro" id="IPR023562">
    <property type="entry name" value="ClpP/TepA"/>
</dbReference>
<keyword evidence="4" id="KW-0378">Hydrolase</keyword>
<keyword evidence="3 8" id="KW-0645">Protease</keyword>
<dbReference type="NCBIfam" id="NF045542">
    <property type="entry name" value="Clp_rel_HeadMat"/>
    <property type="match status" value="1"/>
</dbReference>
<dbReference type="EMBL" id="JAOSHN010000002">
    <property type="protein sequence ID" value="MCU7378133.1"/>
    <property type="molecule type" value="Genomic_DNA"/>
</dbReference>
<evidence type="ECO:0000256" key="3">
    <source>
        <dbReference type="ARBA" id="ARBA00022670"/>
    </source>
</evidence>
<gene>
    <name evidence="8" type="ORF">OBO34_07170</name>
</gene>
<accession>A0A9J6QQI0</accession>
<comment type="caution">
    <text evidence="8">The sequence shown here is derived from an EMBL/GenBank/DDBJ whole genome shotgun (WGS) entry which is preliminary data.</text>
</comment>
<dbReference type="GO" id="GO:0051117">
    <property type="term" value="F:ATPase binding"/>
    <property type="evidence" value="ECO:0007669"/>
    <property type="project" value="TreeGrafter"/>
</dbReference>
<protein>
    <recommendedName>
        <fullName evidence="6">ATP-dependent Clp protease proteolytic subunit</fullName>
    </recommendedName>
</protein>
<dbReference type="GO" id="GO:0004176">
    <property type="term" value="F:ATP-dependent peptidase activity"/>
    <property type="evidence" value="ECO:0007669"/>
    <property type="project" value="InterPro"/>
</dbReference>
<feature type="region of interest" description="Disordered" evidence="7">
    <location>
        <begin position="343"/>
        <end position="393"/>
    </location>
</feature>
<sequence length="393" mass="42831">MTIGSKMPKNSRKTGKNMPVKAYNMAILDDDSAEINMYGDVLMEAPRDYWTGERINGMYIAADEFLEDLEQIKDKSNITVYINSGGGDLYAGLAIYNRLKELNGHITTVNDGLAASAASLIFQAGDTRKMNKASNIMAHGVAGFLFGYYNLNDLNNMVKQFEAGNEAVVNVYAERMGVTYEEAQDFINGETWKTGQAAVDIGLADEVIETEEEDAEGLLDSLINKVSSVYGRQNSAVPAGVPQVANIKKDGGKKVKTTDELREAYPELVAQIEQEAADKGKMEGRKAERERIKGIEDIAGGVLDKALLNDAKFGEQPMSAAELSLSVMRQQASIGADMLNALEKDAKNSGADNVKSNPKNAEDDDPDKEDEEEKENEIKDLVNIVNGTKKGAF</sequence>
<dbReference type="PANTHER" id="PTHR10381">
    <property type="entry name" value="ATP-DEPENDENT CLP PROTEASE PROTEOLYTIC SUBUNIT"/>
    <property type="match status" value="1"/>
</dbReference>